<sequence length="127" mass="14454">MQKHPPFTNYVRCSKPVVILAGLTSCALRGCRRAVTTIGHLPRVGRSLMPLRQVHRGTAARRRKIGTQVVQALSVRNPDRRLLAYSEGADEFWASLGWDRFDHPDGRHRALFIQPERHLSKICPARH</sequence>
<dbReference type="Proteomes" id="UP000466997">
    <property type="component" value="Chromosome"/>
</dbReference>
<organism evidence="1 2">
    <name type="scientific">Mycobacterium novum</name>
    <dbReference type="NCBI Taxonomy" id="2492438"/>
    <lineage>
        <taxon>Bacteria</taxon>
        <taxon>Bacillati</taxon>
        <taxon>Actinomycetota</taxon>
        <taxon>Actinomycetes</taxon>
        <taxon>Mycobacteriales</taxon>
        <taxon>Mycobacteriaceae</taxon>
        <taxon>Mycobacterium</taxon>
    </lineage>
</organism>
<proteinExistence type="predicted"/>
<evidence type="ECO:0000313" key="1">
    <source>
        <dbReference type="EMBL" id="BBX13050.1"/>
    </source>
</evidence>
<name>A0A7I7JML3_9MYCO</name>
<accession>A0A7I7JML3</accession>
<evidence type="ECO:0000313" key="2">
    <source>
        <dbReference type="Proteomes" id="UP000466997"/>
    </source>
</evidence>
<dbReference type="PROSITE" id="PS51257">
    <property type="entry name" value="PROKAR_LIPOPROTEIN"/>
    <property type="match status" value="1"/>
</dbReference>
<gene>
    <name evidence="1" type="ORF">MNVM_21310</name>
</gene>
<protein>
    <submittedName>
        <fullName evidence="1">Uncharacterized protein</fullName>
    </submittedName>
</protein>
<reference evidence="1 2" key="1">
    <citation type="journal article" date="2019" name="Emerg. Microbes Infect.">
        <title>Comprehensive subspecies identification of 175 nontuberculous mycobacteria species based on 7547 genomic profiles.</title>
        <authorList>
            <person name="Matsumoto Y."/>
            <person name="Kinjo T."/>
            <person name="Motooka D."/>
            <person name="Nabeya D."/>
            <person name="Jung N."/>
            <person name="Uechi K."/>
            <person name="Horii T."/>
            <person name="Iida T."/>
            <person name="Fujita J."/>
            <person name="Nakamura S."/>
        </authorList>
    </citation>
    <scope>NUCLEOTIDE SEQUENCE [LARGE SCALE GENOMIC DNA]</scope>
    <source>
        <strain evidence="1 2">JCM 6391</strain>
    </source>
</reference>
<keyword evidence="2" id="KW-1185">Reference proteome</keyword>
<dbReference type="AlphaFoldDB" id="A0A7I7JML3"/>
<dbReference type="KEGG" id="mnm:MNVM_21310"/>
<dbReference type="EMBL" id="AP022562">
    <property type="protein sequence ID" value="BBX13050.1"/>
    <property type="molecule type" value="Genomic_DNA"/>
</dbReference>